<protein>
    <submittedName>
        <fullName evidence="2">VOC family protein</fullName>
    </submittedName>
</protein>
<dbReference type="AlphaFoldDB" id="A0A9X3RZ77"/>
<dbReference type="RefSeq" id="WP_270038634.1">
    <property type="nucleotide sequence ID" value="NZ_JAPDOD010000003.1"/>
</dbReference>
<name>A0A9X3RZ77_9ACTN</name>
<dbReference type="SUPFAM" id="SSF54593">
    <property type="entry name" value="Glyoxalase/Bleomycin resistance protein/Dihydroxybiphenyl dioxygenase"/>
    <property type="match status" value="1"/>
</dbReference>
<sequence>MSEQTPSIDYENLPNPSEGFLVTHFITVRSVARSRAFYSDVLGGQVVLEENPCMVKLANSWLIMNPGGGPTPDKPDISVVNYEPGNTVSSFLNLRVADIQECYARWSGKGAEFVTPPIDRGAEIRCYMRDPDGYMIEVGQSTGLLEGRLAKKRPEDLPG</sequence>
<evidence type="ECO:0000313" key="2">
    <source>
        <dbReference type="EMBL" id="MDA0159869.1"/>
    </source>
</evidence>
<feature type="domain" description="VOC" evidence="1">
    <location>
        <begin position="19"/>
        <end position="141"/>
    </location>
</feature>
<dbReference type="EMBL" id="JAPDOD010000003">
    <property type="protein sequence ID" value="MDA0159869.1"/>
    <property type="molecule type" value="Genomic_DNA"/>
</dbReference>
<proteinExistence type="predicted"/>
<gene>
    <name evidence="2" type="ORF">OM076_06315</name>
</gene>
<evidence type="ECO:0000259" key="1">
    <source>
        <dbReference type="PROSITE" id="PS51819"/>
    </source>
</evidence>
<dbReference type="Gene3D" id="3.10.180.10">
    <property type="entry name" value="2,3-Dihydroxybiphenyl 1,2-Dioxygenase, domain 1"/>
    <property type="match status" value="1"/>
</dbReference>
<dbReference type="InterPro" id="IPR029068">
    <property type="entry name" value="Glyas_Bleomycin-R_OHBP_Dase"/>
</dbReference>
<accession>A0A9X3RZ77</accession>
<dbReference type="InterPro" id="IPR004360">
    <property type="entry name" value="Glyas_Fos-R_dOase_dom"/>
</dbReference>
<keyword evidence="3" id="KW-1185">Reference proteome</keyword>
<dbReference type="InterPro" id="IPR037523">
    <property type="entry name" value="VOC_core"/>
</dbReference>
<dbReference type="Proteomes" id="UP001149140">
    <property type="component" value="Unassembled WGS sequence"/>
</dbReference>
<comment type="caution">
    <text evidence="2">The sequence shown here is derived from an EMBL/GenBank/DDBJ whole genome shotgun (WGS) entry which is preliminary data.</text>
</comment>
<organism evidence="2 3">
    <name type="scientific">Solirubrobacter ginsenosidimutans</name>
    <dbReference type="NCBI Taxonomy" id="490573"/>
    <lineage>
        <taxon>Bacteria</taxon>
        <taxon>Bacillati</taxon>
        <taxon>Actinomycetota</taxon>
        <taxon>Thermoleophilia</taxon>
        <taxon>Solirubrobacterales</taxon>
        <taxon>Solirubrobacteraceae</taxon>
        <taxon>Solirubrobacter</taxon>
    </lineage>
</organism>
<reference evidence="2" key="1">
    <citation type="submission" date="2022-10" db="EMBL/GenBank/DDBJ databases">
        <title>The WGS of Solirubrobacter ginsenosidimutans DSM 21036.</title>
        <authorList>
            <person name="Jiang Z."/>
        </authorList>
    </citation>
    <scope>NUCLEOTIDE SEQUENCE</scope>
    <source>
        <strain evidence="2">DSM 21036</strain>
    </source>
</reference>
<dbReference type="Pfam" id="PF00903">
    <property type="entry name" value="Glyoxalase"/>
    <property type="match status" value="1"/>
</dbReference>
<dbReference type="PROSITE" id="PS51819">
    <property type="entry name" value="VOC"/>
    <property type="match status" value="1"/>
</dbReference>
<evidence type="ECO:0000313" key="3">
    <source>
        <dbReference type="Proteomes" id="UP001149140"/>
    </source>
</evidence>